<gene>
    <name evidence="3" type="ORF">PFHG_02744</name>
</gene>
<evidence type="ECO:0000313" key="4">
    <source>
        <dbReference type="Proteomes" id="UP000054289"/>
    </source>
</evidence>
<keyword evidence="2" id="KW-0472">Membrane</keyword>
<reference evidence="4" key="2">
    <citation type="submission" date="2006-03" db="EMBL/GenBank/DDBJ databases">
        <title>The genome sequence of the Plasmodium falciparum HB3.</title>
        <authorList>
            <consortium name="The Broad Institute Genome Sequencing Platform"/>
            <person name="Birren B."/>
            <person name="Lander E."/>
            <person name="Galagan J."/>
            <person name="Nusbaum C."/>
            <person name="Devon K."/>
            <person name="Henn M."/>
            <person name="Jaffe D."/>
            <person name="Butler J."/>
            <person name="Alvarez P."/>
            <person name="Gnerre S."/>
            <person name="Grabherr M."/>
            <person name="Kleber M."/>
            <person name="Mauceli E."/>
            <person name="Brockman W."/>
            <person name="MacCallum I.A."/>
            <person name="Rounsley S."/>
            <person name="Young S."/>
            <person name="LaButti K."/>
            <person name="Pushparaj V."/>
            <person name="DeCaprio D."/>
            <person name="Crawford M."/>
            <person name="Koehrsen M."/>
            <person name="Engels R."/>
            <person name="Montgomery P."/>
            <person name="Pearson M."/>
            <person name="Howarth C."/>
            <person name="Larson L."/>
            <person name="Luoma S."/>
            <person name="White J."/>
            <person name="Kodira C."/>
            <person name="Zeng Q."/>
            <person name="Oleary S."/>
            <person name="Yandava C."/>
            <person name="Alvarado L."/>
            <person name="Wirth D."/>
            <person name="Volkman S."/>
            <person name="Hartl D."/>
        </authorList>
    </citation>
    <scope>NUCLEOTIDE SEQUENCE [LARGE SCALE GENOMIC DNA]</scope>
</reference>
<dbReference type="KEGG" id="pfh:PFHG_02744"/>
<dbReference type="OMA" id="FDSMYVP"/>
<keyword evidence="2" id="KW-1133">Transmembrane helix</keyword>
<feature type="transmembrane region" description="Helical" evidence="2">
    <location>
        <begin position="6"/>
        <end position="23"/>
    </location>
</feature>
<proteinExistence type="predicted"/>
<dbReference type="EMBL" id="CH671984">
    <property type="protein sequence ID" value="KOB61013.1"/>
    <property type="molecule type" value="Genomic_DNA"/>
</dbReference>
<protein>
    <submittedName>
        <fullName evidence="3">Uncharacterized protein</fullName>
    </submittedName>
</protein>
<keyword evidence="1" id="KW-0175">Coiled coil</keyword>
<organism evidence="3 4">
    <name type="scientific">Plasmodium falciparum (isolate HB3)</name>
    <dbReference type="NCBI Taxonomy" id="137071"/>
    <lineage>
        <taxon>Eukaryota</taxon>
        <taxon>Sar</taxon>
        <taxon>Alveolata</taxon>
        <taxon>Apicomplexa</taxon>
        <taxon>Aconoidasida</taxon>
        <taxon>Haemosporida</taxon>
        <taxon>Plasmodiidae</taxon>
        <taxon>Plasmodium</taxon>
        <taxon>Plasmodium (Laverania)</taxon>
    </lineage>
</organism>
<reference evidence="3 4" key="1">
    <citation type="submission" date="2006-03" db="EMBL/GenBank/DDBJ databases">
        <title>Annotation of Plasmodium falciparum HB3.</title>
        <authorList>
            <consortium name="The Broad Institute Genome Sequencing Platform"/>
            <person name="Volkman S.K."/>
            <person name="Neafsey D.E."/>
            <person name="Dash A.P."/>
            <person name="Chitnis C.E."/>
            <person name="Hartl D.L."/>
            <person name="Young S.K."/>
            <person name="Zeng Q."/>
            <person name="Koehrsen M."/>
            <person name="Alvarado L."/>
            <person name="Berlin A."/>
            <person name="Borenstein D."/>
            <person name="Chapman S.B."/>
            <person name="Chen Z."/>
            <person name="Engels R."/>
            <person name="Freedman E."/>
            <person name="Gellesch M."/>
            <person name="Goldberg J."/>
            <person name="Griggs A."/>
            <person name="Gujja S."/>
            <person name="Heilman E.R."/>
            <person name="Heiman D.I."/>
            <person name="Howarth C."/>
            <person name="Jen D."/>
            <person name="Larson L."/>
            <person name="Mehta T."/>
            <person name="Neiman D."/>
            <person name="Park D."/>
            <person name="Pearson M."/>
            <person name="Roberts A."/>
            <person name="Saif S."/>
            <person name="Shea T."/>
            <person name="Shenoy N."/>
            <person name="Sisk P."/>
            <person name="Stolte C."/>
            <person name="Sykes S."/>
            <person name="Walk T."/>
            <person name="White J."/>
            <person name="Yandava C."/>
            <person name="Haas B."/>
            <person name="Henn M.R."/>
            <person name="Nusbaum C."/>
            <person name="Birren B."/>
        </authorList>
    </citation>
    <scope>NUCLEOTIDE SEQUENCE [LARGE SCALE GENOMIC DNA]</scope>
    <source>
        <strain evidence="3">HB3</strain>
    </source>
</reference>
<evidence type="ECO:0000256" key="2">
    <source>
        <dbReference type="SAM" id="Phobius"/>
    </source>
</evidence>
<accession>A0A0L7KCD0</accession>
<keyword evidence="2" id="KW-0812">Transmembrane</keyword>
<dbReference type="AlphaFoldDB" id="A0A0L7KCD0"/>
<sequence>MNDLIVLILSFYFFLTIVVVIYGKNYNSNIRIFNYYFDSMYVPANEKKINFHKKKKEKEKKENKKKEKRKKKNINKYIILIK</sequence>
<evidence type="ECO:0000313" key="3">
    <source>
        <dbReference type="EMBL" id="KOB61013.1"/>
    </source>
</evidence>
<feature type="coiled-coil region" evidence="1">
    <location>
        <begin position="44"/>
        <end position="76"/>
    </location>
</feature>
<evidence type="ECO:0000256" key="1">
    <source>
        <dbReference type="SAM" id="Coils"/>
    </source>
</evidence>
<name>A0A0L7KCD0_PLAFX</name>
<dbReference type="Proteomes" id="UP000054289">
    <property type="component" value="Unassembled WGS sequence"/>
</dbReference>